<evidence type="ECO:0000313" key="2">
    <source>
        <dbReference type="Proteomes" id="UP000475862"/>
    </source>
</evidence>
<dbReference type="AlphaFoldDB" id="A0A6G0TFT9"/>
<protein>
    <submittedName>
        <fullName evidence="1">Uncharacterized protein</fullName>
    </submittedName>
</protein>
<name>A0A6G0TFT9_APHGL</name>
<evidence type="ECO:0000313" key="1">
    <source>
        <dbReference type="EMBL" id="KAE9532112.1"/>
    </source>
</evidence>
<accession>A0A6G0TFT9</accession>
<comment type="caution">
    <text evidence="1">The sequence shown here is derived from an EMBL/GenBank/DDBJ whole genome shotgun (WGS) entry which is preliminary data.</text>
</comment>
<sequence length="173" mass="20799">MDYKLKFSFLRNPKYFMKITFLVIHKQFSLLFDYIDFNYCTFQIYIEMYCFIKKVINIHYCYCTIYFLFTRSEILLQFNNILLYFLKLINVPLSLIRKLVMLNAFRLIESLACNIVHVRSQLLKNQQRLIAVVKAFIIDVLYTNLLINKIIYTTNMQAHNRLSTVAMCTLTHI</sequence>
<proteinExistence type="predicted"/>
<dbReference type="Proteomes" id="UP000475862">
    <property type="component" value="Unassembled WGS sequence"/>
</dbReference>
<gene>
    <name evidence="1" type="ORF">AGLY_010314</name>
</gene>
<reference evidence="1 2" key="1">
    <citation type="submission" date="2019-08" db="EMBL/GenBank/DDBJ databases">
        <title>The genome of the soybean aphid Biotype 1, its phylome, world population structure and adaptation to the North American continent.</title>
        <authorList>
            <person name="Giordano R."/>
            <person name="Donthu R.K."/>
            <person name="Hernandez A.G."/>
            <person name="Wright C.L."/>
            <person name="Zimin A.V."/>
        </authorList>
    </citation>
    <scope>NUCLEOTIDE SEQUENCE [LARGE SCALE GENOMIC DNA]</scope>
    <source>
        <tissue evidence="1">Whole aphids</tissue>
    </source>
</reference>
<dbReference type="EMBL" id="VYZN01000040">
    <property type="protein sequence ID" value="KAE9532112.1"/>
    <property type="molecule type" value="Genomic_DNA"/>
</dbReference>
<organism evidence="1 2">
    <name type="scientific">Aphis glycines</name>
    <name type="common">Soybean aphid</name>
    <dbReference type="NCBI Taxonomy" id="307491"/>
    <lineage>
        <taxon>Eukaryota</taxon>
        <taxon>Metazoa</taxon>
        <taxon>Ecdysozoa</taxon>
        <taxon>Arthropoda</taxon>
        <taxon>Hexapoda</taxon>
        <taxon>Insecta</taxon>
        <taxon>Pterygota</taxon>
        <taxon>Neoptera</taxon>
        <taxon>Paraneoptera</taxon>
        <taxon>Hemiptera</taxon>
        <taxon>Sternorrhyncha</taxon>
        <taxon>Aphidomorpha</taxon>
        <taxon>Aphidoidea</taxon>
        <taxon>Aphididae</taxon>
        <taxon>Aphidini</taxon>
        <taxon>Aphis</taxon>
        <taxon>Aphis</taxon>
    </lineage>
</organism>
<keyword evidence="2" id="KW-1185">Reference proteome</keyword>